<gene>
    <name evidence="1" type="ordered locus">Fleli_2853</name>
</gene>
<name>I4AMM1_BERLS</name>
<dbReference type="eggNOG" id="ENOG5032UV5">
    <property type="taxonomic scope" value="Bacteria"/>
</dbReference>
<reference evidence="2" key="1">
    <citation type="submission" date="2012-06" db="EMBL/GenBank/DDBJ databases">
        <title>The complete genome of Flexibacter litoralis DSM 6794.</title>
        <authorList>
            <person name="Lucas S."/>
            <person name="Copeland A."/>
            <person name="Lapidus A."/>
            <person name="Glavina del Rio T."/>
            <person name="Dalin E."/>
            <person name="Tice H."/>
            <person name="Bruce D."/>
            <person name="Goodwin L."/>
            <person name="Pitluck S."/>
            <person name="Peters L."/>
            <person name="Ovchinnikova G."/>
            <person name="Lu M."/>
            <person name="Kyrpides N."/>
            <person name="Mavromatis K."/>
            <person name="Ivanova N."/>
            <person name="Brettin T."/>
            <person name="Detter J.C."/>
            <person name="Han C."/>
            <person name="Larimer F."/>
            <person name="Land M."/>
            <person name="Hauser L."/>
            <person name="Markowitz V."/>
            <person name="Cheng J.-F."/>
            <person name="Hugenholtz P."/>
            <person name="Woyke T."/>
            <person name="Wu D."/>
            <person name="Spring S."/>
            <person name="Lang E."/>
            <person name="Kopitz M."/>
            <person name="Brambilla E."/>
            <person name="Klenk H.-P."/>
            <person name="Eisen J.A."/>
        </authorList>
    </citation>
    <scope>NUCLEOTIDE SEQUENCE [LARGE SCALE GENOMIC DNA]</scope>
    <source>
        <strain evidence="2">ATCC 23117 / DSM 6794 / NBRC 15988 / NCIMB 1366 / Sio-4</strain>
    </source>
</reference>
<dbReference type="AlphaFoldDB" id="I4AMM1"/>
<dbReference type="RefSeq" id="WP_014798640.1">
    <property type="nucleotide sequence ID" value="NC_018018.1"/>
</dbReference>
<proteinExistence type="predicted"/>
<dbReference type="KEGG" id="fli:Fleli_2853"/>
<dbReference type="EMBL" id="CP003345">
    <property type="protein sequence ID" value="AFM05206.1"/>
    <property type="molecule type" value="Genomic_DNA"/>
</dbReference>
<dbReference type="STRING" id="880071.Fleli_2853"/>
<organism evidence="1 2">
    <name type="scientific">Bernardetia litoralis (strain ATCC 23117 / DSM 6794 / NBRC 15988 / NCIMB 1366 / Fx l1 / Sio-4)</name>
    <name type="common">Flexibacter litoralis</name>
    <dbReference type="NCBI Taxonomy" id="880071"/>
    <lineage>
        <taxon>Bacteria</taxon>
        <taxon>Pseudomonadati</taxon>
        <taxon>Bacteroidota</taxon>
        <taxon>Cytophagia</taxon>
        <taxon>Cytophagales</taxon>
        <taxon>Bernardetiaceae</taxon>
        <taxon>Bernardetia</taxon>
    </lineage>
</organism>
<evidence type="ECO:0000313" key="2">
    <source>
        <dbReference type="Proteomes" id="UP000006054"/>
    </source>
</evidence>
<evidence type="ECO:0008006" key="3">
    <source>
        <dbReference type="Google" id="ProtNLM"/>
    </source>
</evidence>
<sequence>MIKIALLELGGSHDECLYSQIKCLKSIPTVHITLICDSKVAQNTIDFDKDIDTKIIIEVFKGIAEWKQMYKLSNFLLKEKFDKIILNTAQSSKAKKLCFFVRQKIEVYGILHNIQKLHGSIGQKIISQSLKGYFVLNDYLLEKIPKTNISKFSSFYTIFFPKNSLINLSKPADEIWICIPGKVEEKRRDYDILVQELSTKKLSKHIKFIFLGKIKGEYALTIKQKIEALGLESQFMYWEDFVPNQLFHSILQESDFIMPLIHSNHISASYYEYRISGTFNLAFAYQKPLLIEQSFEKYTDFKNNSVSYVISNLLEVINNLQKIDSNLLYKEEKWSFEFQKKKYLDFIFNKN</sequence>
<dbReference type="HOGENOM" id="CLU_810993_0_0_10"/>
<dbReference type="OrthoDB" id="1115640at2"/>
<dbReference type="Proteomes" id="UP000006054">
    <property type="component" value="Chromosome"/>
</dbReference>
<protein>
    <recommendedName>
        <fullName evidence="3">Glycosyltransferase</fullName>
    </recommendedName>
</protein>
<keyword evidence="2" id="KW-1185">Reference proteome</keyword>
<accession>I4AMM1</accession>
<evidence type="ECO:0000313" key="1">
    <source>
        <dbReference type="EMBL" id="AFM05206.1"/>
    </source>
</evidence>